<name>A0A645EKV0_9ZZZZ</name>
<dbReference type="AlphaFoldDB" id="A0A645EKV0"/>
<dbReference type="EMBL" id="VSSQ01048576">
    <property type="protein sequence ID" value="MPN02621.1"/>
    <property type="molecule type" value="Genomic_DNA"/>
</dbReference>
<accession>A0A645EKV0</accession>
<organism evidence="1">
    <name type="scientific">bioreactor metagenome</name>
    <dbReference type="NCBI Taxonomy" id="1076179"/>
    <lineage>
        <taxon>unclassified sequences</taxon>
        <taxon>metagenomes</taxon>
        <taxon>ecological metagenomes</taxon>
    </lineage>
</organism>
<protein>
    <submittedName>
        <fullName evidence="1">Uncharacterized protein</fullName>
    </submittedName>
</protein>
<comment type="caution">
    <text evidence="1">The sequence shown here is derived from an EMBL/GenBank/DDBJ whole genome shotgun (WGS) entry which is preliminary data.</text>
</comment>
<proteinExistence type="predicted"/>
<sequence>MITDGTIMIAKNGLNSSKTVITAYGTGDKYSIADDAVVYKYDTGDKKYTVAKLSSLKAGNTVTLYDTKGDDANGIASVVIFIDTDLPN</sequence>
<gene>
    <name evidence="1" type="ORF">SDC9_149837</name>
</gene>
<reference evidence="1" key="1">
    <citation type="submission" date="2019-08" db="EMBL/GenBank/DDBJ databases">
        <authorList>
            <person name="Kucharzyk K."/>
            <person name="Murdoch R.W."/>
            <person name="Higgins S."/>
            <person name="Loffler F."/>
        </authorList>
    </citation>
    <scope>NUCLEOTIDE SEQUENCE</scope>
</reference>
<evidence type="ECO:0000313" key="1">
    <source>
        <dbReference type="EMBL" id="MPN02621.1"/>
    </source>
</evidence>